<proteinExistence type="predicted"/>
<name>A0A1Y1W5M5_9FUNG</name>
<dbReference type="GeneID" id="63800516"/>
<dbReference type="EMBL" id="MCFD01000009">
    <property type="protein sequence ID" value="ORX68514.1"/>
    <property type="molecule type" value="Genomic_DNA"/>
</dbReference>
<protein>
    <submittedName>
        <fullName evidence="1">Uncharacterized protein</fullName>
    </submittedName>
</protein>
<comment type="caution">
    <text evidence="1">The sequence shown here is derived from an EMBL/GenBank/DDBJ whole genome shotgun (WGS) entry which is preliminary data.</text>
</comment>
<dbReference type="RefSeq" id="XP_040742296.1">
    <property type="nucleotide sequence ID" value="XM_040883868.1"/>
</dbReference>
<dbReference type="Proteomes" id="UP000193922">
    <property type="component" value="Unassembled WGS sequence"/>
</dbReference>
<reference evidence="1 2" key="1">
    <citation type="submission" date="2016-07" db="EMBL/GenBank/DDBJ databases">
        <title>Pervasive Adenine N6-methylation of Active Genes in Fungi.</title>
        <authorList>
            <consortium name="DOE Joint Genome Institute"/>
            <person name="Mondo S.J."/>
            <person name="Dannebaum R.O."/>
            <person name="Kuo R.C."/>
            <person name="Labutti K."/>
            <person name="Haridas S."/>
            <person name="Kuo A."/>
            <person name="Salamov A."/>
            <person name="Ahrendt S.R."/>
            <person name="Lipzen A."/>
            <person name="Sullivan W."/>
            <person name="Andreopoulos W.B."/>
            <person name="Clum A."/>
            <person name="Lindquist E."/>
            <person name="Daum C."/>
            <person name="Ramamoorthy G.K."/>
            <person name="Gryganskyi A."/>
            <person name="Culley D."/>
            <person name="Magnuson J.K."/>
            <person name="James T.Y."/>
            <person name="O'Malley M.A."/>
            <person name="Stajich J.E."/>
            <person name="Spatafora J.W."/>
            <person name="Visel A."/>
            <person name="Grigoriev I.V."/>
        </authorList>
    </citation>
    <scope>NUCLEOTIDE SEQUENCE [LARGE SCALE GENOMIC DNA]</scope>
    <source>
        <strain evidence="1 2">ATCC 12442</strain>
    </source>
</reference>
<organism evidence="1 2">
    <name type="scientific">Linderina pennispora</name>
    <dbReference type="NCBI Taxonomy" id="61395"/>
    <lineage>
        <taxon>Eukaryota</taxon>
        <taxon>Fungi</taxon>
        <taxon>Fungi incertae sedis</taxon>
        <taxon>Zoopagomycota</taxon>
        <taxon>Kickxellomycotina</taxon>
        <taxon>Kickxellomycetes</taxon>
        <taxon>Kickxellales</taxon>
        <taxon>Kickxellaceae</taxon>
        <taxon>Linderina</taxon>
    </lineage>
</organism>
<sequence length="192" mass="21275">MICGIYSWMPLTANDKDTPSIKWFIPVTVPSTACCRCTLKFVSATMQCMLQDASICDSVLFIRSGSWRHAAEWQSALRSYSAAQHCSSGSDPVAPALVNTRSVSMVGSFSLALSTSSTRLDKKLDNNCSDHSKLCRFCCLLWPLLLLRAISHGRLNARDKDHGGAYRYRLLELTLLLDVFEADCWLGALVTE</sequence>
<evidence type="ECO:0000313" key="1">
    <source>
        <dbReference type="EMBL" id="ORX68514.1"/>
    </source>
</evidence>
<dbReference type="AlphaFoldDB" id="A0A1Y1W5M5"/>
<evidence type="ECO:0000313" key="2">
    <source>
        <dbReference type="Proteomes" id="UP000193922"/>
    </source>
</evidence>
<accession>A0A1Y1W5M5</accession>
<keyword evidence="2" id="KW-1185">Reference proteome</keyword>
<gene>
    <name evidence="1" type="ORF">DL89DRAFT_178922</name>
</gene>